<dbReference type="Proteomes" id="UP000655751">
    <property type="component" value="Unassembled WGS sequence"/>
</dbReference>
<evidence type="ECO:0000313" key="2">
    <source>
        <dbReference type="Proteomes" id="UP000655751"/>
    </source>
</evidence>
<name>A0A931N3T3_9NOCA</name>
<comment type="caution">
    <text evidence="1">The sequence shown here is derived from an EMBL/GenBank/DDBJ whole genome shotgun (WGS) entry which is preliminary data.</text>
</comment>
<accession>A0A931N3T3</accession>
<gene>
    <name evidence="1" type="ORF">IT779_14730</name>
</gene>
<dbReference type="AlphaFoldDB" id="A0A931N3T3"/>
<reference evidence="1" key="1">
    <citation type="submission" date="2020-11" db="EMBL/GenBank/DDBJ databases">
        <title>Nocardia NEAU-351.nov., a novel actinomycete isolated from the cow dung.</title>
        <authorList>
            <person name="Zhang X."/>
        </authorList>
    </citation>
    <scope>NUCLEOTIDE SEQUENCE</scope>
    <source>
        <strain evidence="1">NEAU-351</strain>
    </source>
</reference>
<proteinExistence type="predicted"/>
<dbReference type="EMBL" id="JADMLG010000005">
    <property type="protein sequence ID" value="MBH0777531.1"/>
    <property type="molecule type" value="Genomic_DNA"/>
</dbReference>
<evidence type="ECO:0000313" key="1">
    <source>
        <dbReference type="EMBL" id="MBH0777531.1"/>
    </source>
</evidence>
<sequence>MGHTISGGFVVDQAGLSTAASDLAHSAATVRNYVGDISNNLFGAGRNGQDCEAGKEYVARGQEVHDAMTRVVNWLNIWTTAVEDTASAIGKVSIETADVDENNARKTGKV</sequence>
<evidence type="ECO:0008006" key="3">
    <source>
        <dbReference type="Google" id="ProtNLM"/>
    </source>
</evidence>
<keyword evidence="2" id="KW-1185">Reference proteome</keyword>
<protein>
    <recommendedName>
        <fullName evidence="3">ESX-1 secretion-associated protein</fullName>
    </recommendedName>
</protein>
<organism evidence="1 2">
    <name type="scientific">Nocardia bovistercoris</name>
    <dbReference type="NCBI Taxonomy" id="2785916"/>
    <lineage>
        <taxon>Bacteria</taxon>
        <taxon>Bacillati</taxon>
        <taxon>Actinomycetota</taxon>
        <taxon>Actinomycetes</taxon>
        <taxon>Mycobacteriales</taxon>
        <taxon>Nocardiaceae</taxon>
        <taxon>Nocardia</taxon>
    </lineage>
</organism>
<dbReference type="RefSeq" id="WP_196149866.1">
    <property type="nucleotide sequence ID" value="NZ_JADMLG010000005.1"/>
</dbReference>